<proteinExistence type="predicted"/>
<dbReference type="InterPro" id="IPR036259">
    <property type="entry name" value="MFS_trans_sf"/>
</dbReference>
<keyword evidence="2 5" id="KW-0812">Transmembrane</keyword>
<organism evidence="7 8">
    <name type="scientific">Holothuria leucospilota</name>
    <name type="common">Black long sea cucumber</name>
    <name type="synonym">Mertensiothuria leucospilota</name>
    <dbReference type="NCBI Taxonomy" id="206669"/>
    <lineage>
        <taxon>Eukaryota</taxon>
        <taxon>Metazoa</taxon>
        <taxon>Echinodermata</taxon>
        <taxon>Eleutherozoa</taxon>
        <taxon>Echinozoa</taxon>
        <taxon>Holothuroidea</taxon>
        <taxon>Aspidochirotacea</taxon>
        <taxon>Aspidochirotida</taxon>
        <taxon>Holothuriidae</taxon>
        <taxon>Holothuria</taxon>
    </lineage>
</organism>
<evidence type="ECO:0000313" key="8">
    <source>
        <dbReference type="Proteomes" id="UP001152320"/>
    </source>
</evidence>
<dbReference type="InterPro" id="IPR005828">
    <property type="entry name" value="MFS_sugar_transport-like"/>
</dbReference>
<feature type="transmembrane region" description="Helical" evidence="5">
    <location>
        <begin position="347"/>
        <end position="369"/>
    </location>
</feature>
<feature type="transmembrane region" description="Helical" evidence="5">
    <location>
        <begin position="468"/>
        <end position="489"/>
    </location>
</feature>
<keyword evidence="4 5" id="KW-0472">Membrane</keyword>
<feature type="transmembrane region" description="Helical" evidence="5">
    <location>
        <begin position="200"/>
        <end position="224"/>
    </location>
</feature>
<dbReference type="EMBL" id="JAIZAY010000021">
    <property type="protein sequence ID" value="KAJ8022186.1"/>
    <property type="molecule type" value="Genomic_DNA"/>
</dbReference>
<dbReference type="OrthoDB" id="5141738at2759"/>
<evidence type="ECO:0000313" key="7">
    <source>
        <dbReference type="EMBL" id="KAJ8022186.1"/>
    </source>
</evidence>
<sequence length="548" mass="61054">MKDYDQTLRIVGKFGRYQKSLLILIFIPVLIGTCHSFIQVFAAGKSDHWCQSWQHENCNELNITNMECNKLKREISVPAKVTDQNQTVFEQCVKYDTSAIDLKTALDLDGNINTSQQISCDEGWVYDRSNFPSTIIIDFELVCEKSFLPNMAQSAYFVGFLCGSAVVGLASDILGRRTTLLICLLMTLAVGIATTFTPTIWFYIVCRFLIGVPIMGIALVCFVYANELVSPSRRTFVGNALWIFYAAGYAILAGLAKLIPNWRLLHLVISLPYIPTIILVCIFVPESPRWLLVKGKIDNAQKVLRKVARINRKKLPENFLLDFEDTEKEQKPKEAKGTLSDFVRSPLLLFMTIIMCFNWAVQSLVYYGLSLSTSTLGIDPYISFLVSGAIEIPAYLLCMYLAEWLGRKGATFSTMVIGGLCCCATPFIPLGISRATVAMVGKFCITISFSVVYTWSAELVPTPLRTSGMGLFSLSSRIGGISTPIVLLLDEIWKELPTIVLGSFSIIASLLCLLLPETKGRPLPSTAGDIKHFYRKSNDLKTLEQQVD</sequence>
<evidence type="ECO:0000256" key="2">
    <source>
        <dbReference type="ARBA" id="ARBA00022692"/>
    </source>
</evidence>
<accession>A0A9Q0YNJ1</accession>
<dbReference type="PROSITE" id="PS50850">
    <property type="entry name" value="MFS"/>
    <property type="match status" value="1"/>
</dbReference>
<comment type="subcellular location">
    <subcellularLocation>
        <location evidence="1">Membrane</location>
        <topology evidence="1">Multi-pass membrane protein</topology>
    </subcellularLocation>
</comment>
<keyword evidence="8" id="KW-1185">Reference proteome</keyword>
<evidence type="ECO:0000256" key="1">
    <source>
        <dbReference type="ARBA" id="ARBA00004141"/>
    </source>
</evidence>
<dbReference type="SUPFAM" id="SSF103473">
    <property type="entry name" value="MFS general substrate transporter"/>
    <property type="match status" value="1"/>
</dbReference>
<feature type="transmembrane region" description="Helical" evidence="5">
    <location>
        <begin position="409"/>
        <end position="429"/>
    </location>
</feature>
<dbReference type="PANTHER" id="PTHR24064">
    <property type="entry name" value="SOLUTE CARRIER FAMILY 22 MEMBER"/>
    <property type="match status" value="1"/>
</dbReference>
<feature type="transmembrane region" description="Helical" evidence="5">
    <location>
        <begin position="495"/>
        <end position="515"/>
    </location>
</feature>
<dbReference type="Proteomes" id="UP001152320">
    <property type="component" value="Chromosome 21"/>
</dbReference>
<gene>
    <name evidence="7" type="ORF">HOLleu_39600</name>
</gene>
<comment type="caution">
    <text evidence="7">The sequence shown here is derived from an EMBL/GenBank/DDBJ whole genome shotgun (WGS) entry which is preliminary data.</text>
</comment>
<reference evidence="7" key="1">
    <citation type="submission" date="2021-10" db="EMBL/GenBank/DDBJ databases">
        <title>Tropical sea cucumber genome reveals ecological adaptation and Cuvierian tubules defense mechanism.</title>
        <authorList>
            <person name="Chen T."/>
        </authorList>
    </citation>
    <scope>NUCLEOTIDE SEQUENCE</scope>
    <source>
        <strain evidence="7">Nanhai2018</strain>
        <tissue evidence="7">Muscle</tissue>
    </source>
</reference>
<dbReference type="Pfam" id="PF00083">
    <property type="entry name" value="Sugar_tr"/>
    <property type="match status" value="1"/>
</dbReference>
<feature type="transmembrane region" description="Helical" evidence="5">
    <location>
        <begin position="236"/>
        <end position="258"/>
    </location>
</feature>
<feature type="transmembrane region" description="Helical" evidence="5">
    <location>
        <begin position="264"/>
        <end position="284"/>
    </location>
</feature>
<dbReference type="GO" id="GO:0016020">
    <property type="term" value="C:membrane"/>
    <property type="evidence" value="ECO:0007669"/>
    <property type="project" value="UniProtKB-SubCell"/>
</dbReference>
<evidence type="ECO:0000256" key="5">
    <source>
        <dbReference type="SAM" id="Phobius"/>
    </source>
</evidence>
<evidence type="ECO:0000256" key="4">
    <source>
        <dbReference type="ARBA" id="ARBA00023136"/>
    </source>
</evidence>
<feature type="transmembrane region" description="Helical" evidence="5">
    <location>
        <begin position="21"/>
        <end position="42"/>
    </location>
</feature>
<feature type="domain" description="Major facilitator superfamily (MFS) profile" evidence="6">
    <location>
        <begin position="87"/>
        <end position="520"/>
    </location>
</feature>
<keyword evidence="3 5" id="KW-1133">Transmembrane helix</keyword>
<dbReference type="InterPro" id="IPR020846">
    <property type="entry name" value="MFS_dom"/>
</dbReference>
<feature type="transmembrane region" description="Helical" evidence="5">
    <location>
        <begin position="154"/>
        <end position="171"/>
    </location>
</feature>
<evidence type="ECO:0000256" key="3">
    <source>
        <dbReference type="ARBA" id="ARBA00022989"/>
    </source>
</evidence>
<dbReference type="CDD" id="cd17317">
    <property type="entry name" value="MFS_SLC22"/>
    <property type="match status" value="1"/>
</dbReference>
<feature type="transmembrane region" description="Helical" evidence="5">
    <location>
        <begin position="381"/>
        <end position="402"/>
    </location>
</feature>
<protein>
    <submittedName>
        <fullName evidence="7">Organic cation transporter protein</fullName>
    </submittedName>
</protein>
<feature type="transmembrane region" description="Helical" evidence="5">
    <location>
        <begin position="178"/>
        <end position="194"/>
    </location>
</feature>
<feature type="transmembrane region" description="Helical" evidence="5">
    <location>
        <begin position="435"/>
        <end position="456"/>
    </location>
</feature>
<evidence type="ECO:0000259" key="6">
    <source>
        <dbReference type="PROSITE" id="PS50850"/>
    </source>
</evidence>
<name>A0A9Q0YNJ1_HOLLE</name>
<dbReference type="Gene3D" id="1.20.1250.20">
    <property type="entry name" value="MFS general substrate transporter like domains"/>
    <property type="match status" value="1"/>
</dbReference>
<dbReference type="GO" id="GO:0022857">
    <property type="term" value="F:transmembrane transporter activity"/>
    <property type="evidence" value="ECO:0007669"/>
    <property type="project" value="InterPro"/>
</dbReference>
<dbReference type="AlphaFoldDB" id="A0A9Q0YNJ1"/>